<proteinExistence type="predicted"/>
<dbReference type="PANTHER" id="PTHR16557">
    <property type="entry name" value="ALKYLATED DNA REPAIR PROTEIN ALKB-RELATED"/>
    <property type="match status" value="1"/>
</dbReference>
<reference evidence="8 9" key="1">
    <citation type="submission" date="2024-04" db="EMBL/GenBank/DDBJ databases">
        <title>Symmetric and asymmetric DNA N6-adenine methylation regulates different biological responses in Mucorales.</title>
        <authorList>
            <consortium name="Lawrence Berkeley National Laboratory"/>
            <person name="Lax C."/>
            <person name="Mondo S.J."/>
            <person name="Osorio-Concepcion M."/>
            <person name="Muszewska A."/>
            <person name="Corrochano-Luque M."/>
            <person name="Gutierrez G."/>
            <person name="Riley R."/>
            <person name="Lipzen A."/>
            <person name="Guo J."/>
            <person name="Hundley H."/>
            <person name="Amirebrahimi M."/>
            <person name="Ng V."/>
            <person name="Lorenzo-Gutierrez D."/>
            <person name="Binder U."/>
            <person name="Yang J."/>
            <person name="Song Y."/>
            <person name="Canovas D."/>
            <person name="Navarro E."/>
            <person name="Freitag M."/>
            <person name="Gabaldon T."/>
            <person name="Grigoriev I.V."/>
            <person name="Corrochano L.M."/>
            <person name="Nicolas F.E."/>
            <person name="Garre V."/>
        </authorList>
    </citation>
    <scope>NUCLEOTIDE SEQUENCE [LARGE SCALE GENOMIC DNA]</scope>
    <source>
        <strain evidence="8 9">L51</strain>
    </source>
</reference>
<dbReference type="Gene3D" id="2.60.120.590">
    <property type="entry name" value="Alpha-ketoglutarate-dependent dioxygenase AlkB-like"/>
    <property type="match status" value="1"/>
</dbReference>
<name>A0ABR3BDP4_PHYBL</name>
<evidence type="ECO:0000313" key="8">
    <source>
        <dbReference type="EMBL" id="KAL0096007.1"/>
    </source>
</evidence>
<evidence type="ECO:0000256" key="6">
    <source>
        <dbReference type="SAM" id="MobiDB-lite"/>
    </source>
</evidence>
<evidence type="ECO:0000256" key="4">
    <source>
        <dbReference type="ARBA" id="ARBA00023002"/>
    </source>
</evidence>
<evidence type="ECO:0000256" key="5">
    <source>
        <dbReference type="ARBA" id="ARBA00023004"/>
    </source>
</evidence>
<dbReference type="InterPro" id="IPR037151">
    <property type="entry name" value="AlkB-like_sf"/>
</dbReference>
<comment type="cofactor">
    <cofactor evidence="1">
        <name>Fe(2+)</name>
        <dbReference type="ChEBI" id="CHEBI:29033"/>
    </cofactor>
</comment>
<keyword evidence="3" id="KW-0223">Dioxygenase</keyword>
<evidence type="ECO:0000256" key="3">
    <source>
        <dbReference type="ARBA" id="ARBA00022964"/>
    </source>
</evidence>
<dbReference type="Proteomes" id="UP001448207">
    <property type="component" value="Unassembled WGS sequence"/>
</dbReference>
<sequence>MEPPAHLTSRRQRKIWEQQQKDNAAKRHKPHHDPFRTLERHFKAPHPSMEDVIDLHAPHDKLIAVPLAHPLTSDVFGPQITSQTAYIVKDIPGLIVIPNPFSPEAQRAMIAQCLTDFARPPNTSNHDAFFKIPETGLWPLYVAEQSGAKSIPTVPPKEKSQGAFLANSLLSPTDMLRKQRWVTLGYQYHWGTKEYDLERDIKVPSTVGEMAVDVVTAIQGIGGEGWTNSYQANDFAAEAGVINYYQIKDTLMAHVDKSELNMEAPLVSASFGLSCIYLLGGPTKETPPVALRLSSGDIIVMTGACRKAYHGVPRILEGTLPDYLGSDAFGDQLDGELLGKWMNSTRINLNIRKVFPSSTSLETP</sequence>
<evidence type="ECO:0000259" key="7">
    <source>
        <dbReference type="PROSITE" id="PS51471"/>
    </source>
</evidence>
<feature type="compositionally biased region" description="Basic and acidic residues" evidence="6">
    <location>
        <begin position="14"/>
        <end position="25"/>
    </location>
</feature>
<dbReference type="EMBL" id="JBCLYO010000001">
    <property type="protein sequence ID" value="KAL0096007.1"/>
    <property type="molecule type" value="Genomic_DNA"/>
</dbReference>
<dbReference type="Pfam" id="PF13532">
    <property type="entry name" value="2OG-FeII_Oxy_2"/>
    <property type="match status" value="1"/>
</dbReference>
<evidence type="ECO:0000256" key="2">
    <source>
        <dbReference type="ARBA" id="ARBA00022723"/>
    </source>
</evidence>
<dbReference type="InterPro" id="IPR004574">
    <property type="entry name" value="Alkb"/>
</dbReference>
<protein>
    <recommendedName>
        <fullName evidence="7">Fe2OG dioxygenase domain-containing protein</fullName>
    </recommendedName>
</protein>
<keyword evidence="5" id="KW-0408">Iron</keyword>
<feature type="domain" description="Fe2OG dioxygenase" evidence="7">
    <location>
        <begin position="235"/>
        <end position="355"/>
    </location>
</feature>
<comment type="caution">
    <text evidence="8">The sequence shown here is derived from an EMBL/GenBank/DDBJ whole genome shotgun (WGS) entry which is preliminary data.</text>
</comment>
<keyword evidence="4" id="KW-0560">Oxidoreductase</keyword>
<evidence type="ECO:0000313" key="9">
    <source>
        <dbReference type="Proteomes" id="UP001448207"/>
    </source>
</evidence>
<evidence type="ECO:0000256" key="1">
    <source>
        <dbReference type="ARBA" id="ARBA00001954"/>
    </source>
</evidence>
<feature type="region of interest" description="Disordered" evidence="6">
    <location>
        <begin position="1"/>
        <end position="35"/>
    </location>
</feature>
<keyword evidence="9" id="KW-1185">Reference proteome</keyword>
<dbReference type="PANTHER" id="PTHR16557:SF2">
    <property type="entry name" value="NUCLEIC ACID DIOXYGENASE ALKBH1"/>
    <property type="match status" value="1"/>
</dbReference>
<dbReference type="InterPro" id="IPR027450">
    <property type="entry name" value="AlkB-like"/>
</dbReference>
<accession>A0ABR3BDP4</accession>
<gene>
    <name evidence="8" type="ORF">J3Q64DRAFT_1705762</name>
</gene>
<dbReference type="InterPro" id="IPR005123">
    <property type="entry name" value="Oxoglu/Fe-dep_dioxygenase_dom"/>
</dbReference>
<organism evidence="8 9">
    <name type="scientific">Phycomyces blakesleeanus</name>
    <dbReference type="NCBI Taxonomy" id="4837"/>
    <lineage>
        <taxon>Eukaryota</taxon>
        <taxon>Fungi</taxon>
        <taxon>Fungi incertae sedis</taxon>
        <taxon>Mucoromycota</taxon>
        <taxon>Mucoromycotina</taxon>
        <taxon>Mucoromycetes</taxon>
        <taxon>Mucorales</taxon>
        <taxon>Phycomycetaceae</taxon>
        <taxon>Phycomyces</taxon>
    </lineage>
</organism>
<dbReference type="SUPFAM" id="SSF51197">
    <property type="entry name" value="Clavaminate synthase-like"/>
    <property type="match status" value="1"/>
</dbReference>
<keyword evidence="2" id="KW-0479">Metal-binding</keyword>
<dbReference type="PROSITE" id="PS51471">
    <property type="entry name" value="FE2OG_OXY"/>
    <property type="match status" value="1"/>
</dbReference>